<dbReference type="InterPro" id="IPR014811">
    <property type="entry name" value="ArgoL1"/>
</dbReference>
<dbReference type="InterPro" id="IPR036085">
    <property type="entry name" value="PAZ_dom_sf"/>
</dbReference>
<evidence type="ECO:0000313" key="2">
    <source>
        <dbReference type="EMBL" id="MCI03683.1"/>
    </source>
</evidence>
<dbReference type="PANTHER" id="PTHR22891">
    <property type="entry name" value="EUKARYOTIC TRANSLATION INITIATION FACTOR 2C"/>
    <property type="match status" value="1"/>
</dbReference>
<organism evidence="2 3">
    <name type="scientific">Trifolium medium</name>
    <dbReference type="NCBI Taxonomy" id="97028"/>
    <lineage>
        <taxon>Eukaryota</taxon>
        <taxon>Viridiplantae</taxon>
        <taxon>Streptophyta</taxon>
        <taxon>Embryophyta</taxon>
        <taxon>Tracheophyta</taxon>
        <taxon>Spermatophyta</taxon>
        <taxon>Magnoliopsida</taxon>
        <taxon>eudicotyledons</taxon>
        <taxon>Gunneridae</taxon>
        <taxon>Pentapetalae</taxon>
        <taxon>rosids</taxon>
        <taxon>fabids</taxon>
        <taxon>Fabales</taxon>
        <taxon>Fabaceae</taxon>
        <taxon>Papilionoideae</taxon>
        <taxon>50 kb inversion clade</taxon>
        <taxon>NPAAA clade</taxon>
        <taxon>Hologalegina</taxon>
        <taxon>IRL clade</taxon>
        <taxon>Trifolieae</taxon>
        <taxon>Trifolium</taxon>
    </lineage>
</organism>
<evidence type="ECO:0000259" key="1">
    <source>
        <dbReference type="PROSITE" id="PS50821"/>
    </source>
</evidence>
<feature type="domain" description="PAZ" evidence="1">
    <location>
        <begin position="56"/>
        <end position="132"/>
    </location>
</feature>
<dbReference type="CDD" id="cd02846">
    <property type="entry name" value="PAZ_argonaute_like"/>
    <property type="match status" value="1"/>
</dbReference>
<protein>
    <submittedName>
        <fullName evidence="2">Protein argonaute PNH1-like</fullName>
    </submittedName>
</protein>
<reference evidence="2 3" key="1">
    <citation type="journal article" date="2018" name="Front. Plant Sci.">
        <title>Red Clover (Trifolium pratense) and Zigzag Clover (T. medium) - A Picture of Genomic Similarities and Differences.</title>
        <authorList>
            <person name="Dluhosova J."/>
            <person name="Istvanek J."/>
            <person name="Nedelnik J."/>
            <person name="Repkova J."/>
        </authorList>
    </citation>
    <scope>NUCLEOTIDE SEQUENCE [LARGE SCALE GENOMIC DNA]</scope>
    <source>
        <strain evidence="3">cv. 10/8</strain>
        <tissue evidence="2">Leaf</tissue>
    </source>
</reference>
<dbReference type="GO" id="GO:0003723">
    <property type="term" value="F:RNA binding"/>
    <property type="evidence" value="ECO:0007669"/>
    <property type="project" value="InterPro"/>
</dbReference>
<dbReference type="SMART" id="SM01163">
    <property type="entry name" value="DUF1785"/>
    <property type="match status" value="1"/>
</dbReference>
<proteinExistence type="predicted"/>
<dbReference type="AlphaFoldDB" id="A0A392NV39"/>
<dbReference type="Pfam" id="PF08699">
    <property type="entry name" value="ArgoL1"/>
    <property type="match status" value="1"/>
</dbReference>
<dbReference type="Gene3D" id="2.170.260.10">
    <property type="entry name" value="paz domain"/>
    <property type="match status" value="1"/>
</dbReference>
<gene>
    <name evidence="2" type="ORF">A2U01_0024723</name>
</gene>
<feature type="non-terminal residue" evidence="2">
    <location>
        <position position="1"/>
    </location>
</feature>
<dbReference type="SUPFAM" id="SSF101690">
    <property type="entry name" value="PAZ domain"/>
    <property type="match status" value="1"/>
</dbReference>
<evidence type="ECO:0000313" key="3">
    <source>
        <dbReference type="Proteomes" id="UP000265520"/>
    </source>
</evidence>
<name>A0A392NV39_9FABA</name>
<comment type="caution">
    <text evidence="2">The sequence shown here is derived from an EMBL/GenBank/DDBJ whole genome shotgun (WGS) entry which is preliminary data.</text>
</comment>
<dbReference type="EMBL" id="LXQA010052955">
    <property type="protein sequence ID" value="MCI03683.1"/>
    <property type="molecule type" value="Genomic_DNA"/>
</dbReference>
<dbReference type="PROSITE" id="PS50821">
    <property type="entry name" value="PAZ"/>
    <property type="match status" value="1"/>
</dbReference>
<dbReference type="Proteomes" id="UP000265520">
    <property type="component" value="Unassembled WGS sequence"/>
</dbReference>
<accession>A0A392NV39</accession>
<dbReference type="InterPro" id="IPR003100">
    <property type="entry name" value="PAZ_dom"/>
</dbReference>
<sequence>YVSFGRLLYSPDLRKPHNLSGGLESWHGFYQSIRPTQMGLSLNVDLSSSAFIEPLPVIDIVAQILEKDVYSKPISDADRVKIKKALRGVKVEVTYRGSFRRKYRITGVTSQPTRELLRKEGELFAYGGMQDS</sequence>
<keyword evidence="3" id="KW-1185">Reference proteome</keyword>